<evidence type="ECO:0000313" key="2">
    <source>
        <dbReference type="EMBL" id="CAB4622791.1"/>
    </source>
</evidence>
<dbReference type="SUPFAM" id="SSF52821">
    <property type="entry name" value="Rhodanese/Cell cycle control phosphatase"/>
    <property type="match status" value="1"/>
</dbReference>
<evidence type="ECO:0000259" key="1">
    <source>
        <dbReference type="PROSITE" id="PS50206"/>
    </source>
</evidence>
<dbReference type="EMBL" id="CAEZWR010000058">
    <property type="protein sequence ID" value="CAB4662562.1"/>
    <property type="molecule type" value="Genomic_DNA"/>
</dbReference>
<protein>
    <submittedName>
        <fullName evidence="4">Unannotated protein</fullName>
    </submittedName>
</protein>
<dbReference type="CDD" id="cd00158">
    <property type="entry name" value="RHOD"/>
    <property type="match status" value="1"/>
</dbReference>
<proteinExistence type="predicted"/>
<dbReference type="InterPro" id="IPR036873">
    <property type="entry name" value="Rhodanese-like_dom_sf"/>
</dbReference>
<dbReference type="Pfam" id="PF00581">
    <property type="entry name" value="Rhodanese"/>
    <property type="match status" value="1"/>
</dbReference>
<evidence type="ECO:0000313" key="3">
    <source>
        <dbReference type="EMBL" id="CAB4662562.1"/>
    </source>
</evidence>
<dbReference type="EMBL" id="CAFBMO010000042">
    <property type="protein sequence ID" value="CAB4910193.1"/>
    <property type="molecule type" value="Genomic_DNA"/>
</dbReference>
<sequence length="116" mass="12038">MSNNVHASQVGYSNAGPSAFLTLVSDEDVVILDVRTPAEFDGGHLQGALNIDVQDPAFASRISRLNTDDSFALYCRAGRRSEVAAAFMVSQGFNAVTNSTSGIAELGSAGAVIVTS</sequence>
<dbReference type="Gene3D" id="3.40.250.10">
    <property type="entry name" value="Rhodanese-like domain"/>
    <property type="match status" value="1"/>
</dbReference>
<dbReference type="InterPro" id="IPR001763">
    <property type="entry name" value="Rhodanese-like_dom"/>
</dbReference>
<dbReference type="AlphaFoldDB" id="A0A6J7H0K0"/>
<evidence type="ECO:0000313" key="4">
    <source>
        <dbReference type="EMBL" id="CAB4910193.1"/>
    </source>
</evidence>
<dbReference type="PANTHER" id="PTHR45431:SF3">
    <property type="entry name" value="RHODANESE-LIKE DOMAIN-CONTAINING PROTEIN 15, CHLOROPLASTIC"/>
    <property type="match status" value="1"/>
</dbReference>
<dbReference type="PANTHER" id="PTHR45431">
    <property type="entry name" value="RHODANESE-LIKE DOMAIN-CONTAINING PROTEIN 15, CHLOROPLASTIC"/>
    <property type="match status" value="1"/>
</dbReference>
<dbReference type="EMBL" id="CAEZVB010000041">
    <property type="protein sequence ID" value="CAB4622791.1"/>
    <property type="molecule type" value="Genomic_DNA"/>
</dbReference>
<gene>
    <name evidence="2" type="ORF">UFOPK1908_00945</name>
    <name evidence="3" type="ORF">UFOPK2282_00640</name>
    <name evidence="4" type="ORF">UFOPK3576_01055</name>
</gene>
<reference evidence="4" key="1">
    <citation type="submission" date="2020-05" db="EMBL/GenBank/DDBJ databases">
        <authorList>
            <person name="Chiriac C."/>
            <person name="Salcher M."/>
            <person name="Ghai R."/>
            <person name="Kavagutti S V."/>
        </authorList>
    </citation>
    <scope>NUCLEOTIDE SEQUENCE</scope>
</reference>
<dbReference type="SMART" id="SM00450">
    <property type="entry name" value="RHOD"/>
    <property type="match status" value="1"/>
</dbReference>
<accession>A0A6J7H0K0</accession>
<dbReference type="InterPro" id="IPR052367">
    <property type="entry name" value="Thiosulfate_ST/Rhodanese-like"/>
</dbReference>
<organism evidence="4">
    <name type="scientific">freshwater metagenome</name>
    <dbReference type="NCBI Taxonomy" id="449393"/>
    <lineage>
        <taxon>unclassified sequences</taxon>
        <taxon>metagenomes</taxon>
        <taxon>ecological metagenomes</taxon>
    </lineage>
</organism>
<name>A0A6J7H0K0_9ZZZZ</name>
<feature type="domain" description="Rhodanese" evidence="1">
    <location>
        <begin position="25"/>
        <end position="115"/>
    </location>
</feature>
<dbReference type="PROSITE" id="PS50206">
    <property type="entry name" value="RHODANESE_3"/>
    <property type="match status" value="1"/>
</dbReference>